<dbReference type="STRING" id="4555.A0A368SHU9"/>
<dbReference type="InterPro" id="IPR011032">
    <property type="entry name" value="GroES-like_sf"/>
</dbReference>
<dbReference type="InterPro" id="IPR047109">
    <property type="entry name" value="CAD-like"/>
</dbReference>
<dbReference type="GO" id="GO:0046872">
    <property type="term" value="F:metal ion binding"/>
    <property type="evidence" value="ECO:0007669"/>
    <property type="project" value="UniProtKB-KW"/>
</dbReference>
<accession>A0A368SHU9</accession>
<keyword evidence="2" id="KW-0862">Zinc</keyword>
<dbReference type="PANTHER" id="PTHR42683">
    <property type="entry name" value="ALDEHYDE REDUCTASE"/>
    <property type="match status" value="1"/>
</dbReference>
<organism evidence="4">
    <name type="scientific">Setaria italica</name>
    <name type="common">Foxtail millet</name>
    <name type="synonym">Panicum italicum</name>
    <dbReference type="NCBI Taxonomy" id="4555"/>
    <lineage>
        <taxon>Eukaryota</taxon>
        <taxon>Viridiplantae</taxon>
        <taxon>Streptophyta</taxon>
        <taxon>Embryophyta</taxon>
        <taxon>Tracheophyta</taxon>
        <taxon>Spermatophyta</taxon>
        <taxon>Magnoliopsida</taxon>
        <taxon>Liliopsida</taxon>
        <taxon>Poales</taxon>
        <taxon>Poaceae</taxon>
        <taxon>PACMAD clade</taxon>
        <taxon>Panicoideae</taxon>
        <taxon>Panicodae</taxon>
        <taxon>Paniceae</taxon>
        <taxon>Cenchrinae</taxon>
        <taxon>Setaria</taxon>
    </lineage>
</organism>
<dbReference type="Gene3D" id="3.40.50.720">
    <property type="entry name" value="NAD(P)-binding Rossmann-like Domain"/>
    <property type="match status" value="1"/>
</dbReference>
<dbReference type="Gene3D" id="3.90.180.10">
    <property type="entry name" value="Medium-chain alcohol dehydrogenases, catalytic domain"/>
    <property type="match status" value="2"/>
</dbReference>
<evidence type="ECO:0000256" key="1">
    <source>
        <dbReference type="ARBA" id="ARBA00022723"/>
    </source>
</evidence>
<keyword evidence="1" id="KW-0479">Metal-binding</keyword>
<reference evidence="4" key="1">
    <citation type="journal article" date="2012" name="Nat. Biotechnol.">
        <title>Reference genome sequence of the model plant Setaria.</title>
        <authorList>
            <person name="Bennetzen J.L."/>
            <person name="Schmutz J."/>
            <person name="Wang H."/>
            <person name="Percifield R."/>
            <person name="Hawkins J."/>
            <person name="Pontaroli A.C."/>
            <person name="Estep M."/>
            <person name="Feng L."/>
            <person name="Vaughn J.N."/>
            <person name="Grimwood J."/>
            <person name="Jenkins J."/>
            <person name="Barry K."/>
            <person name="Lindquist E."/>
            <person name="Hellsten U."/>
            <person name="Deshpande S."/>
            <person name="Wang X."/>
            <person name="Wu X."/>
            <person name="Mitros T."/>
            <person name="Triplett J."/>
            <person name="Yang X."/>
            <person name="Ye C.Y."/>
            <person name="Mauro-Herrera M."/>
            <person name="Wang L."/>
            <person name="Li P."/>
            <person name="Sharma M."/>
            <person name="Sharma R."/>
            <person name="Ronald P.C."/>
            <person name="Panaud O."/>
            <person name="Kellogg E.A."/>
            <person name="Brutnell T.P."/>
            <person name="Doust A.N."/>
            <person name="Tuskan G.A."/>
            <person name="Rokhsar D."/>
            <person name="Devos K.M."/>
        </authorList>
    </citation>
    <scope>NUCLEOTIDE SEQUENCE [LARGE SCALE GENOMIC DNA]</scope>
    <source>
        <strain evidence="4">Yugu1</strain>
    </source>
</reference>
<gene>
    <name evidence="4" type="ORF">SETIT_9G181400v2</name>
</gene>
<dbReference type="SUPFAM" id="SSF50129">
    <property type="entry name" value="GroES-like"/>
    <property type="match status" value="1"/>
</dbReference>
<proteinExistence type="predicted"/>
<evidence type="ECO:0000256" key="3">
    <source>
        <dbReference type="ARBA" id="ARBA00023002"/>
    </source>
</evidence>
<name>A0A368SHU9_SETIT</name>
<keyword evidence="3" id="KW-0560">Oxidoreductase</keyword>
<evidence type="ECO:0000313" key="4">
    <source>
        <dbReference type="EMBL" id="RCV42019.1"/>
    </source>
</evidence>
<dbReference type="AlphaFoldDB" id="A0A368SHU9"/>
<dbReference type="OrthoDB" id="1879366at2759"/>
<protein>
    <submittedName>
        <fullName evidence="4">Uncharacterized protein</fullName>
    </submittedName>
</protein>
<reference evidence="4" key="2">
    <citation type="submission" date="2015-07" db="EMBL/GenBank/DDBJ databases">
        <authorList>
            <person name="Noorani M."/>
        </authorList>
    </citation>
    <scope>NUCLEOTIDE SEQUENCE</scope>
    <source>
        <strain evidence="4">Yugu1</strain>
    </source>
</reference>
<evidence type="ECO:0000256" key="2">
    <source>
        <dbReference type="ARBA" id="ARBA00022833"/>
    </source>
</evidence>
<dbReference type="EMBL" id="CM003536">
    <property type="protein sequence ID" value="RCV42019.1"/>
    <property type="molecule type" value="Genomic_DNA"/>
</dbReference>
<sequence>MASESGDGNCNAWAARDPSGVLSPYKFDRRAVQSGDVSLKITHCGVCYADVVWTQNMHNDSKYPLVPGIVGGTKDIQEMVNFCAANKIYPQIEIIKIDYINEALKRLVNRDVKYRFVIDIENSFK</sequence>
<dbReference type="GO" id="GO:0016616">
    <property type="term" value="F:oxidoreductase activity, acting on the CH-OH group of donors, NAD or NADP as acceptor"/>
    <property type="evidence" value="ECO:0007669"/>
    <property type="project" value="InterPro"/>
</dbReference>